<proteinExistence type="inferred from homology"/>
<dbReference type="PROSITE" id="PS51068">
    <property type="entry name" value="FPG_CAT"/>
    <property type="match status" value="1"/>
</dbReference>
<keyword evidence="5 13" id="KW-0863">Zinc-finger</keyword>
<dbReference type="InterPro" id="IPR035937">
    <property type="entry name" value="FPG_N"/>
</dbReference>
<dbReference type="PROSITE" id="PS51066">
    <property type="entry name" value="ZF_FPG_2"/>
    <property type="match status" value="1"/>
</dbReference>
<evidence type="ECO:0000256" key="8">
    <source>
        <dbReference type="ARBA" id="ARBA00023125"/>
    </source>
</evidence>
<feature type="region of interest" description="Disordered" evidence="14">
    <location>
        <begin position="276"/>
        <end position="300"/>
    </location>
</feature>
<organism evidence="17 18">
    <name type="scientific">Quadrisphaera setariae</name>
    <dbReference type="NCBI Taxonomy" id="2593304"/>
    <lineage>
        <taxon>Bacteria</taxon>
        <taxon>Bacillati</taxon>
        <taxon>Actinomycetota</taxon>
        <taxon>Actinomycetes</taxon>
        <taxon>Kineosporiales</taxon>
        <taxon>Kineosporiaceae</taxon>
        <taxon>Quadrisphaera</taxon>
    </lineage>
</organism>
<dbReference type="SUPFAM" id="SSF57716">
    <property type="entry name" value="Glucocorticoid receptor-like (DNA-binding domain)"/>
    <property type="match status" value="1"/>
</dbReference>
<keyword evidence="7" id="KW-0862">Zinc</keyword>
<dbReference type="GO" id="GO:0000703">
    <property type="term" value="F:oxidized pyrimidine nucleobase lesion DNA N-glycosylase activity"/>
    <property type="evidence" value="ECO:0007669"/>
    <property type="project" value="TreeGrafter"/>
</dbReference>
<dbReference type="OrthoDB" id="9800855at2"/>
<evidence type="ECO:0000256" key="10">
    <source>
        <dbReference type="ARBA" id="ARBA00023239"/>
    </source>
</evidence>
<dbReference type="SMART" id="SM01232">
    <property type="entry name" value="H2TH"/>
    <property type="match status" value="1"/>
</dbReference>
<dbReference type="InterPro" id="IPR012319">
    <property type="entry name" value="FPG_cat"/>
</dbReference>
<dbReference type="Gene3D" id="3.20.190.10">
    <property type="entry name" value="MutM-like, N-terminal"/>
    <property type="match status" value="1"/>
</dbReference>
<evidence type="ECO:0000256" key="9">
    <source>
        <dbReference type="ARBA" id="ARBA00023204"/>
    </source>
</evidence>
<dbReference type="PANTHER" id="PTHR42697">
    <property type="entry name" value="ENDONUCLEASE 8"/>
    <property type="match status" value="1"/>
</dbReference>
<dbReference type="Proteomes" id="UP000321234">
    <property type="component" value="Unassembled WGS sequence"/>
</dbReference>
<dbReference type="InterPro" id="IPR015886">
    <property type="entry name" value="H2TH_FPG"/>
</dbReference>
<dbReference type="GO" id="GO:0140078">
    <property type="term" value="F:class I DNA-(apurinic or apyrimidinic site) endonuclease activity"/>
    <property type="evidence" value="ECO:0007669"/>
    <property type="project" value="UniProtKB-EC"/>
</dbReference>
<keyword evidence="6" id="KW-0378">Hydrolase</keyword>
<dbReference type="Pfam" id="PF06831">
    <property type="entry name" value="H2TH"/>
    <property type="match status" value="1"/>
</dbReference>
<evidence type="ECO:0000256" key="14">
    <source>
        <dbReference type="SAM" id="MobiDB-lite"/>
    </source>
</evidence>
<dbReference type="GO" id="GO:0008270">
    <property type="term" value="F:zinc ion binding"/>
    <property type="evidence" value="ECO:0007669"/>
    <property type="project" value="UniProtKB-KW"/>
</dbReference>
<feature type="domain" description="Formamidopyrimidine-DNA glycosylase catalytic" evidence="16">
    <location>
        <begin position="2"/>
        <end position="105"/>
    </location>
</feature>
<keyword evidence="4" id="KW-0227">DNA damage</keyword>
<evidence type="ECO:0000259" key="16">
    <source>
        <dbReference type="PROSITE" id="PS51068"/>
    </source>
</evidence>
<evidence type="ECO:0000256" key="13">
    <source>
        <dbReference type="PROSITE-ProRule" id="PRU00391"/>
    </source>
</evidence>
<keyword evidence="8" id="KW-0238">DNA-binding</keyword>
<keyword evidence="11" id="KW-0511">Multifunctional enzyme</keyword>
<accession>A0A5C8ZGQ9</accession>
<keyword evidence="10" id="KW-0456">Lyase</keyword>
<dbReference type="InterPro" id="IPR010979">
    <property type="entry name" value="Ribosomal_uS13-like_H2TH"/>
</dbReference>
<evidence type="ECO:0000256" key="1">
    <source>
        <dbReference type="ARBA" id="ARBA00009409"/>
    </source>
</evidence>
<dbReference type="SMART" id="SM00898">
    <property type="entry name" value="Fapy_DNA_glyco"/>
    <property type="match status" value="1"/>
</dbReference>
<dbReference type="RefSeq" id="WP_147925853.1">
    <property type="nucleotide sequence ID" value="NZ_VKAC01000004.1"/>
</dbReference>
<evidence type="ECO:0000256" key="12">
    <source>
        <dbReference type="ARBA" id="ARBA00023295"/>
    </source>
</evidence>
<dbReference type="GO" id="GO:0006284">
    <property type="term" value="P:base-excision repair"/>
    <property type="evidence" value="ECO:0007669"/>
    <property type="project" value="InterPro"/>
</dbReference>
<evidence type="ECO:0000256" key="7">
    <source>
        <dbReference type="ARBA" id="ARBA00022833"/>
    </source>
</evidence>
<comment type="similarity">
    <text evidence="1">Belongs to the FPG family.</text>
</comment>
<evidence type="ECO:0000256" key="4">
    <source>
        <dbReference type="ARBA" id="ARBA00022763"/>
    </source>
</evidence>
<dbReference type="InterPro" id="IPR000214">
    <property type="entry name" value="Znf_DNA_glyclase/AP_lyase"/>
</dbReference>
<dbReference type="SUPFAM" id="SSF46946">
    <property type="entry name" value="S13-like H2TH domain"/>
    <property type="match status" value="1"/>
</dbReference>
<dbReference type="AlphaFoldDB" id="A0A5C8ZGQ9"/>
<dbReference type="EMBL" id="VKAC01000004">
    <property type="protein sequence ID" value="TXR56724.1"/>
    <property type="molecule type" value="Genomic_DNA"/>
</dbReference>
<feature type="domain" description="FPG-type" evidence="15">
    <location>
        <begin position="230"/>
        <end position="277"/>
    </location>
</feature>
<evidence type="ECO:0000256" key="2">
    <source>
        <dbReference type="ARBA" id="ARBA00012720"/>
    </source>
</evidence>
<evidence type="ECO:0000256" key="11">
    <source>
        <dbReference type="ARBA" id="ARBA00023268"/>
    </source>
</evidence>
<dbReference type="GO" id="GO:0003684">
    <property type="term" value="F:damaged DNA binding"/>
    <property type="evidence" value="ECO:0007669"/>
    <property type="project" value="InterPro"/>
</dbReference>
<evidence type="ECO:0000313" key="17">
    <source>
        <dbReference type="EMBL" id="TXR56724.1"/>
    </source>
</evidence>
<evidence type="ECO:0000259" key="15">
    <source>
        <dbReference type="PROSITE" id="PS51066"/>
    </source>
</evidence>
<evidence type="ECO:0000256" key="3">
    <source>
        <dbReference type="ARBA" id="ARBA00022723"/>
    </source>
</evidence>
<dbReference type="PANTHER" id="PTHR42697:SF1">
    <property type="entry name" value="ENDONUCLEASE 8"/>
    <property type="match status" value="1"/>
</dbReference>
<dbReference type="Gene3D" id="1.10.8.50">
    <property type="match status" value="1"/>
</dbReference>
<keyword evidence="3" id="KW-0479">Metal-binding</keyword>
<name>A0A5C8ZGQ9_9ACTN</name>
<dbReference type="EC" id="4.2.99.18" evidence="2"/>
<gene>
    <name evidence="17" type="ORF">FMM08_08245</name>
</gene>
<keyword evidence="9" id="KW-0234">DNA repair</keyword>
<keyword evidence="18" id="KW-1185">Reference proteome</keyword>
<protein>
    <recommendedName>
        <fullName evidence="2">DNA-(apurinic or apyrimidinic site) lyase</fullName>
        <ecNumber evidence="2">4.2.99.18</ecNumber>
    </recommendedName>
</protein>
<dbReference type="Pfam" id="PF01149">
    <property type="entry name" value="Fapy_DNA_glyco"/>
    <property type="match status" value="1"/>
</dbReference>
<dbReference type="SUPFAM" id="SSF81624">
    <property type="entry name" value="N-terminal domain of MutM-like DNA repair proteins"/>
    <property type="match status" value="1"/>
</dbReference>
<sequence>MPEGDTVARLARRLRPLLEGRTLVHGRLNVPAHATADLAGARVLGVATHGKHLLTRFDLAGEALTLHTHLLMDGDWALLGPGKRLPARLLPDVRVLLVTDEQRTAAGLRMPVVELLRTADEHRATGHLGPDLLDPDLDVPAAAARLAGEPSRPLAAALLDQRLVAGLGNLWANELCFLTGRSPWTPVAELGEAGVARLVVRAARALRASAAGVTGYQVTTGNTRPGQEHWVAGRAGQPCRRCGTRVEVVAEVAGVPEDDDAAAGVRRRTWWCPHCQPGPSPLQTPQTGRTGQPLRPRAQP</sequence>
<evidence type="ECO:0000256" key="5">
    <source>
        <dbReference type="ARBA" id="ARBA00022771"/>
    </source>
</evidence>
<keyword evidence="12" id="KW-0326">Glycosidase</keyword>
<comment type="caution">
    <text evidence="17">The sequence shown here is derived from an EMBL/GenBank/DDBJ whole genome shotgun (WGS) entry which is preliminary data.</text>
</comment>
<evidence type="ECO:0000313" key="18">
    <source>
        <dbReference type="Proteomes" id="UP000321234"/>
    </source>
</evidence>
<reference evidence="17 18" key="1">
    <citation type="submission" date="2019-07" db="EMBL/GenBank/DDBJ databases">
        <title>Quadrisphaera sp. strain DD2A genome sequencing and assembly.</title>
        <authorList>
            <person name="Kim I."/>
        </authorList>
    </citation>
    <scope>NUCLEOTIDE SEQUENCE [LARGE SCALE GENOMIC DNA]</scope>
    <source>
        <strain evidence="17 18">DD2A</strain>
    </source>
</reference>
<evidence type="ECO:0000256" key="6">
    <source>
        <dbReference type="ARBA" id="ARBA00022801"/>
    </source>
</evidence>